<dbReference type="PANTHER" id="PTHR43166">
    <property type="entry name" value="AMINO ACID IMPORT ATP-BINDING PROTEIN"/>
    <property type="match status" value="1"/>
</dbReference>
<dbReference type="Pfam" id="PF00005">
    <property type="entry name" value="ABC_tran"/>
    <property type="match status" value="1"/>
</dbReference>
<protein>
    <submittedName>
        <fullName evidence="9">Phosphonate ABC transporter ATP-binding protein</fullName>
        <ecNumber evidence="9">3.6.3.28</ecNumber>
    </submittedName>
</protein>
<gene>
    <name evidence="9" type="primary">phnC</name>
    <name evidence="9" type="ORF">D9V34_15260</name>
</gene>
<evidence type="ECO:0000256" key="1">
    <source>
        <dbReference type="ARBA" id="ARBA00022448"/>
    </source>
</evidence>
<dbReference type="NCBIfam" id="TIGR02315">
    <property type="entry name" value="ABC_phnC"/>
    <property type="match status" value="1"/>
</dbReference>
<dbReference type="EC" id="3.6.3.28" evidence="9"/>
<organism evidence="9 10">
    <name type="scientific">Mycetocola lacteus</name>
    <dbReference type="NCBI Taxonomy" id="76637"/>
    <lineage>
        <taxon>Bacteria</taxon>
        <taxon>Bacillati</taxon>
        <taxon>Actinomycetota</taxon>
        <taxon>Actinomycetes</taxon>
        <taxon>Micrococcales</taxon>
        <taxon>Microbacteriaceae</taxon>
        <taxon>Mycetocola</taxon>
    </lineage>
</organism>
<dbReference type="EMBL" id="RCUY01000014">
    <property type="protein sequence ID" value="RLP79920.1"/>
    <property type="molecule type" value="Genomic_DNA"/>
</dbReference>
<dbReference type="InterPro" id="IPR003439">
    <property type="entry name" value="ABC_transporter-like_ATP-bd"/>
</dbReference>
<evidence type="ECO:0000313" key="10">
    <source>
        <dbReference type="Proteomes" id="UP000269438"/>
    </source>
</evidence>
<dbReference type="PROSITE" id="PS00211">
    <property type="entry name" value="ABC_TRANSPORTER_1"/>
    <property type="match status" value="1"/>
</dbReference>
<dbReference type="GO" id="GO:0005524">
    <property type="term" value="F:ATP binding"/>
    <property type="evidence" value="ECO:0007669"/>
    <property type="project" value="UniProtKB-KW"/>
</dbReference>
<reference evidence="9 10" key="1">
    <citation type="submission" date="2018-10" db="EMBL/GenBank/DDBJ databases">
        <authorList>
            <person name="Li J."/>
        </authorList>
    </citation>
    <scope>NUCLEOTIDE SEQUENCE [LARGE SCALE GENOMIC DNA]</scope>
    <source>
        <strain evidence="9 10">JCM 11654</strain>
    </source>
</reference>
<dbReference type="GO" id="GO:0016887">
    <property type="term" value="F:ATP hydrolysis activity"/>
    <property type="evidence" value="ECO:0007669"/>
    <property type="project" value="InterPro"/>
</dbReference>
<dbReference type="InterPro" id="IPR027417">
    <property type="entry name" value="P-loop_NTPase"/>
</dbReference>
<dbReference type="RefSeq" id="WP_121689356.1">
    <property type="nucleotide sequence ID" value="NZ_RCUY01000014.1"/>
</dbReference>
<evidence type="ECO:0000256" key="5">
    <source>
        <dbReference type="ARBA" id="ARBA00022967"/>
    </source>
</evidence>
<dbReference type="PROSITE" id="PS50893">
    <property type="entry name" value="ABC_TRANSPORTER_2"/>
    <property type="match status" value="1"/>
</dbReference>
<sequence length="297" mass="31271">MSPETPAGAATAASAPWSIRLRDAVVRYPNGVVGLKKISLDIEAGEMVSIVGLSGSGKSSLIRTINGLVPLSSGTLEVGGHRMDLARGRELRRLRGQIGMIFQGFNLAGRTTVLNNVLVGRLAHTSVPRTLVGAYRQRDRQLAFEALDRVGMLERVYHRAAHLSGGQQQRVAIARALAQEPGIVLADEPVASLDPPTAHAVMGDLRRINRELGITVLVNLHLLDLARGYGTRLIGLRAGEIVYDGPAATATDADFERIYGRPIGDQDLLGGTTAGSVQGGDQDLLGGQSAAPAGTPA</sequence>
<keyword evidence="4 9" id="KW-0067">ATP-binding</keyword>
<dbReference type="InterPro" id="IPR017871">
    <property type="entry name" value="ABC_transporter-like_CS"/>
</dbReference>
<dbReference type="InterPro" id="IPR012693">
    <property type="entry name" value="ABC_transpr_PhnC"/>
</dbReference>
<name>A0A3L7AJL8_9MICO</name>
<evidence type="ECO:0000256" key="4">
    <source>
        <dbReference type="ARBA" id="ARBA00022840"/>
    </source>
</evidence>
<feature type="compositionally biased region" description="Low complexity" evidence="7">
    <location>
        <begin position="279"/>
        <end position="288"/>
    </location>
</feature>
<dbReference type="SUPFAM" id="SSF52540">
    <property type="entry name" value="P-loop containing nucleoside triphosphate hydrolases"/>
    <property type="match status" value="1"/>
</dbReference>
<dbReference type="InterPro" id="IPR050086">
    <property type="entry name" value="MetN_ABC_transporter-like"/>
</dbReference>
<dbReference type="GO" id="GO:0016020">
    <property type="term" value="C:membrane"/>
    <property type="evidence" value="ECO:0007669"/>
    <property type="project" value="InterPro"/>
</dbReference>
<dbReference type="SMART" id="SM00382">
    <property type="entry name" value="AAA"/>
    <property type="match status" value="1"/>
</dbReference>
<evidence type="ECO:0000313" key="9">
    <source>
        <dbReference type="EMBL" id="RLP79920.1"/>
    </source>
</evidence>
<keyword evidence="10" id="KW-1185">Reference proteome</keyword>
<keyword evidence="6" id="KW-0472">Membrane</keyword>
<keyword evidence="5" id="KW-1278">Translocase</keyword>
<evidence type="ECO:0000259" key="8">
    <source>
        <dbReference type="PROSITE" id="PS50893"/>
    </source>
</evidence>
<keyword evidence="2" id="KW-1003">Cell membrane</keyword>
<evidence type="ECO:0000256" key="7">
    <source>
        <dbReference type="SAM" id="MobiDB-lite"/>
    </source>
</evidence>
<comment type="caution">
    <text evidence="9">The sequence shown here is derived from an EMBL/GenBank/DDBJ whole genome shotgun (WGS) entry which is preliminary data.</text>
</comment>
<evidence type="ECO:0000256" key="6">
    <source>
        <dbReference type="ARBA" id="ARBA00023136"/>
    </source>
</evidence>
<feature type="domain" description="ABC transporter" evidence="8">
    <location>
        <begin position="19"/>
        <end position="263"/>
    </location>
</feature>
<dbReference type="CDD" id="cd03256">
    <property type="entry name" value="ABC_PhnC_transporter"/>
    <property type="match status" value="1"/>
</dbReference>
<dbReference type="PANTHER" id="PTHR43166:SF6">
    <property type="entry name" value="PHOSPHONATES IMPORT ATP-BINDING PROTEIN PHNC"/>
    <property type="match status" value="1"/>
</dbReference>
<feature type="region of interest" description="Disordered" evidence="7">
    <location>
        <begin position="270"/>
        <end position="297"/>
    </location>
</feature>
<proteinExistence type="predicted"/>
<dbReference type="AlphaFoldDB" id="A0A3L7AJL8"/>
<dbReference type="Proteomes" id="UP000269438">
    <property type="component" value="Unassembled WGS sequence"/>
</dbReference>
<evidence type="ECO:0000256" key="2">
    <source>
        <dbReference type="ARBA" id="ARBA00022475"/>
    </source>
</evidence>
<dbReference type="InterPro" id="IPR003593">
    <property type="entry name" value="AAA+_ATPase"/>
</dbReference>
<accession>A0A3L7AJL8</accession>
<dbReference type="Gene3D" id="3.40.50.300">
    <property type="entry name" value="P-loop containing nucleotide triphosphate hydrolases"/>
    <property type="match status" value="1"/>
</dbReference>
<keyword evidence="3" id="KW-0547">Nucleotide-binding</keyword>
<dbReference type="GO" id="GO:0015416">
    <property type="term" value="F:ABC-type phosphonate transporter activity"/>
    <property type="evidence" value="ECO:0007669"/>
    <property type="project" value="InterPro"/>
</dbReference>
<keyword evidence="1" id="KW-0813">Transport</keyword>
<evidence type="ECO:0000256" key="3">
    <source>
        <dbReference type="ARBA" id="ARBA00022741"/>
    </source>
</evidence>
<dbReference type="OrthoDB" id="4283894at2"/>
<keyword evidence="9" id="KW-0378">Hydrolase</keyword>